<evidence type="ECO:0008006" key="2">
    <source>
        <dbReference type="Google" id="ProtNLM"/>
    </source>
</evidence>
<dbReference type="AlphaFoldDB" id="A0A024UQV4"/>
<organism evidence="1">
    <name type="scientific">Aphanomyces invadans</name>
    <dbReference type="NCBI Taxonomy" id="157072"/>
    <lineage>
        <taxon>Eukaryota</taxon>
        <taxon>Sar</taxon>
        <taxon>Stramenopiles</taxon>
        <taxon>Oomycota</taxon>
        <taxon>Saprolegniomycetes</taxon>
        <taxon>Saprolegniales</taxon>
        <taxon>Verrucalvaceae</taxon>
        <taxon>Aphanomyces</taxon>
    </lineage>
</organism>
<dbReference type="EMBL" id="KI913953">
    <property type="protein sequence ID" value="ETW08684.1"/>
    <property type="molecule type" value="Genomic_DNA"/>
</dbReference>
<accession>A0A024UQV4</accession>
<dbReference type="GeneID" id="20078262"/>
<gene>
    <name evidence="1" type="ORF">H310_01212</name>
</gene>
<name>A0A024UQV4_9STRA</name>
<sequence length="124" mass="14437">MEVKKPVHVFTGKSYNEWECRLLAYLEIKEVAEVVEGTMPPTHADYYAKNRLARVIILSALDDAQVRMVFKVRDAPAMLSRLRKRYGNKSYMGEAYHFQALLNLRIGQNESARRQVLRQIQYAC</sequence>
<proteinExistence type="predicted"/>
<protein>
    <recommendedName>
        <fullName evidence="2">DUF4219 domain-containing protein</fullName>
    </recommendedName>
</protein>
<reference evidence="1" key="1">
    <citation type="submission" date="2013-12" db="EMBL/GenBank/DDBJ databases">
        <title>The Genome Sequence of Aphanomyces invadans NJM9701.</title>
        <authorList>
            <consortium name="The Broad Institute Genomics Platform"/>
            <person name="Russ C."/>
            <person name="Tyler B."/>
            <person name="van West P."/>
            <person name="Dieguez-Uribeondo J."/>
            <person name="Young S.K."/>
            <person name="Zeng Q."/>
            <person name="Gargeya S."/>
            <person name="Fitzgerald M."/>
            <person name="Abouelleil A."/>
            <person name="Alvarado L."/>
            <person name="Chapman S.B."/>
            <person name="Gainer-Dewar J."/>
            <person name="Goldberg J."/>
            <person name="Griggs A."/>
            <person name="Gujja S."/>
            <person name="Hansen M."/>
            <person name="Howarth C."/>
            <person name="Imamovic A."/>
            <person name="Ireland A."/>
            <person name="Larimer J."/>
            <person name="McCowan C."/>
            <person name="Murphy C."/>
            <person name="Pearson M."/>
            <person name="Poon T.W."/>
            <person name="Priest M."/>
            <person name="Roberts A."/>
            <person name="Saif S."/>
            <person name="Shea T."/>
            <person name="Sykes S."/>
            <person name="Wortman J."/>
            <person name="Nusbaum C."/>
            <person name="Birren B."/>
        </authorList>
    </citation>
    <scope>NUCLEOTIDE SEQUENCE [LARGE SCALE GENOMIC DNA]</scope>
    <source>
        <strain evidence="1">NJM9701</strain>
    </source>
</reference>
<evidence type="ECO:0000313" key="1">
    <source>
        <dbReference type="EMBL" id="ETW08684.1"/>
    </source>
</evidence>
<dbReference type="RefSeq" id="XP_008862489.1">
    <property type="nucleotide sequence ID" value="XM_008864267.1"/>
</dbReference>
<dbReference type="VEuPathDB" id="FungiDB:H310_01212"/>
<dbReference type="Pfam" id="PF14223">
    <property type="entry name" value="Retrotran_gag_2"/>
    <property type="match status" value="1"/>
</dbReference>